<proteinExistence type="predicted"/>
<reference evidence="2 3" key="1">
    <citation type="submission" date="2014-12" db="EMBL/GenBank/DDBJ databases">
        <title>Draft genome sequences of 29 type strains of Enterococci.</title>
        <authorList>
            <person name="Zhong Z."/>
            <person name="Sun Z."/>
            <person name="Liu W."/>
            <person name="Zhang W."/>
            <person name="Zhang H."/>
        </authorList>
    </citation>
    <scope>NUCLEOTIDE SEQUENCE [LARGE SCALE GENOMIC DNA]</scope>
    <source>
        <strain evidence="2 3">DSM 21207</strain>
    </source>
</reference>
<dbReference type="SMART" id="SM00829">
    <property type="entry name" value="PKS_ER"/>
    <property type="match status" value="1"/>
</dbReference>
<dbReference type="Pfam" id="PF08240">
    <property type="entry name" value="ADH_N"/>
    <property type="match status" value="1"/>
</dbReference>
<feature type="domain" description="Enoyl reductase (ER)" evidence="1">
    <location>
        <begin position="12"/>
        <end position="325"/>
    </location>
</feature>
<dbReference type="GO" id="GO:0043957">
    <property type="term" value="F:acryloyl-CoA reductase (NADPH) activity"/>
    <property type="evidence" value="ECO:0007669"/>
    <property type="project" value="TreeGrafter"/>
</dbReference>
<dbReference type="EMBL" id="JXKG01000018">
    <property type="protein sequence ID" value="OJG14432.1"/>
    <property type="molecule type" value="Genomic_DNA"/>
</dbReference>
<comment type="caution">
    <text evidence="2">The sequence shown here is derived from an EMBL/GenBank/DDBJ whole genome shotgun (WGS) entry which is preliminary data.</text>
</comment>
<dbReference type="SUPFAM" id="SSF50129">
    <property type="entry name" value="GroES-like"/>
    <property type="match status" value="1"/>
</dbReference>
<dbReference type="InterPro" id="IPR051397">
    <property type="entry name" value="Zn-ADH-like_protein"/>
</dbReference>
<dbReference type="PANTHER" id="PTHR43677">
    <property type="entry name" value="SHORT-CHAIN DEHYDROGENASE/REDUCTASE"/>
    <property type="match status" value="1"/>
</dbReference>
<dbReference type="PANTHER" id="PTHR43677:SF1">
    <property type="entry name" value="ACRYLYL-COA REDUCTASE ACUI-RELATED"/>
    <property type="match status" value="1"/>
</dbReference>
<dbReference type="InterPro" id="IPR013149">
    <property type="entry name" value="ADH-like_C"/>
</dbReference>
<organism evidence="2 3">
    <name type="scientific">Enterococcus canintestini</name>
    <dbReference type="NCBI Taxonomy" id="317010"/>
    <lineage>
        <taxon>Bacteria</taxon>
        <taxon>Bacillati</taxon>
        <taxon>Bacillota</taxon>
        <taxon>Bacilli</taxon>
        <taxon>Lactobacillales</taxon>
        <taxon>Enterococcaceae</taxon>
        <taxon>Enterococcus</taxon>
    </lineage>
</organism>
<dbReference type="InterPro" id="IPR036291">
    <property type="entry name" value="NAD(P)-bd_dom_sf"/>
</dbReference>
<dbReference type="Pfam" id="PF00107">
    <property type="entry name" value="ADH_zinc_N"/>
    <property type="match status" value="1"/>
</dbReference>
<evidence type="ECO:0000313" key="3">
    <source>
        <dbReference type="Proteomes" id="UP000182835"/>
    </source>
</evidence>
<dbReference type="Proteomes" id="UP000182835">
    <property type="component" value="Unassembled WGS sequence"/>
</dbReference>
<gene>
    <name evidence="2" type="ORF">RU96_GL000885</name>
</gene>
<dbReference type="InterPro" id="IPR014188">
    <property type="entry name" value="Acrylyl-CoA_reductase_AcuI"/>
</dbReference>
<dbReference type="RefSeq" id="WP_071865389.1">
    <property type="nucleotide sequence ID" value="NZ_JBHLVQ010000006.1"/>
</dbReference>
<evidence type="ECO:0000259" key="1">
    <source>
        <dbReference type="SMART" id="SM00829"/>
    </source>
</evidence>
<sequence length="327" mass="34934">MADQFYAFVVNNQDENVSATLLEQDFSSLDSDGVIVKIAYSSLNFKDALATQAKTGVVRNYPLTLGIDLAGTVVKSSDPRFVTGDEVLATGYGLGVTHAGGLSEYQSVPADWLVKLPQNLSLKESMIYGTAGFTAALAVAKINENIAKDEAVLVTGASGGVGSIAIALLHQLGYQKIIATSRKTAVKSWLENLGATEFIAPEILIPAKIRPLAKQQFAGIIDTVGGELLTALLPQLHYEGVAALCGNAGGIQLNTTVLPFILRGIKVFGIDSVNQPMTTRQEMWRLLATDWKVTDQLKYDEVPLNAVKEVTAALLNGTHEGRSVIKM</sequence>
<dbReference type="InterPro" id="IPR020843">
    <property type="entry name" value="ER"/>
</dbReference>
<protein>
    <recommendedName>
        <fullName evidence="1">Enoyl reductase (ER) domain-containing protein</fullName>
    </recommendedName>
</protein>
<dbReference type="NCBIfam" id="TIGR02823">
    <property type="entry name" value="oxido_YhdH"/>
    <property type="match status" value="1"/>
</dbReference>
<dbReference type="Gene3D" id="3.90.180.10">
    <property type="entry name" value="Medium-chain alcohol dehydrogenases, catalytic domain"/>
    <property type="match status" value="1"/>
</dbReference>
<dbReference type="Gene3D" id="3.40.50.720">
    <property type="entry name" value="NAD(P)-binding Rossmann-like Domain"/>
    <property type="match status" value="1"/>
</dbReference>
<dbReference type="CDD" id="cd05280">
    <property type="entry name" value="MDR_yhdh_yhfp"/>
    <property type="match status" value="1"/>
</dbReference>
<dbReference type="SUPFAM" id="SSF51735">
    <property type="entry name" value="NAD(P)-binding Rossmann-fold domains"/>
    <property type="match status" value="1"/>
</dbReference>
<dbReference type="OrthoDB" id="9782155at2"/>
<dbReference type="STRING" id="317010.RU96_GL000885"/>
<dbReference type="InterPro" id="IPR011032">
    <property type="entry name" value="GroES-like_sf"/>
</dbReference>
<dbReference type="AlphaFoldDB" id="A0A1L8R3W2"/>
<dbReference type="InterPro" id="IPR013154">
    <property type="entry name" value="ADH-like_N"/>
</dbReference>
<evidence type="ECO:0000313" key="2">
    <source>
        <dbReference type="EMBL" id="OJG14432.1"/>
    </source>
</evidence>
<name>A0A1L8R3W2_9ENTE</name>
<accession>A0A1L8R3W2</accession>